<dbReference type="EMBL" id="JBJYXY010000001">
    <property type="protein sequence ID" value="MFN2975585.1"/>
    <property type="molecule type" value="Genomic_DNA"/>
</dbReference>
<protein>
    <recommendedName>
        <fullName evidence="5">tRNA pseudouridine synthase B</fullName>
        <ecNumber evidence="5">5.4.99.25</ecNumber>
    </recommendedName>
    <alternativeName>
        <fullName evidence="5">tRNA pseudouridine(55) synthase</fullName>
        <shortName evidence="5">Psi55 synthase</shortName>
    </alternativeName>
    <alternativeName>
        <fullName evidence="5">tRNA pseudouridylate synthase</fullName>
    </alternativeName>
    <alternativeName>
        <fullName evidence="5">tRNA-uridine isomerase</fullName>
    </alternativeName>
</protein>
<dbReference type="Pfam" id="PF01509">
    <property type="entry name" value="TruB_N"/>
    <property type="match status" value="1"/>
</dbReference>
<dbReference type="Proteomes" id="UP001634747">
    <property type="component" value="Unassembled WGS sequence"/>
</dbReference>
<dbReference type="SUPFAM" id="SSF55120">
    <property type="entry name" value="Pseudouridine synthase"/>
    <property type="match status" value="1"/>
</dbReference>
<feature type="domain" description="tRNA pseudouridylate synthase B C-terminal" evidence="7">
    <location>
        <begin position="177"/>
        <end position="220"/>
    </location>
</feature>
<evidence type="ECO:0000313" key="8">
    <source>
        <dbReference type="EMBL" id="MFN2975585.1"/>
    </source>
</evidence>
<dbReference type="InterPro" id="IPR002501">
    <property type="entry name" value="PsdUridine_synth_N"/>
</dbReference>
<evidence type="ECO:0000256" key="4">
    <source>
        <dbReference type="ARBA" id="ARBA00023235"/>
    </source>
</evidence>
<evidence type="ECO:0000256" key="5">
    <source>
        <dbReference type="HAMAP-Rule" id="MF_01080"/>
    </source>
</evidence>
<accession>A0ABW9KLX2</accession>
<dbReference type="InterPro" id="IPR020103">
    <property type="entry name" value="PsdUridine_synth_cat_dom_sf"/>
</dbReference>
<reference evidence="8 9" key="1">
    <citation type="submission" date="2024-12" db="EMBL/GenBank/DDBJ databases">
        <authorList>
            <person name="Lee Y."/>
        </authorList>
    </citation>
    <scope>NUCLEOTIDE SEQUENCE [LARGE SCALE GENOMIC DNA]</scope>
    <source>
        <strain evidence="8 9">03SUJ4</strain>
    </source>
</reference>
<evidence type="ECO:0000256" key="3">
    <source>
        <dbReference type="ARBA" id="ARBA00022694"/>
    </source>
</evidence>
<dbReference type="PANTHER" id="PTHR13767:SF2">
    <property type="entry name" value="PSEUDOURIDYLATE SYNTHASE TRUB1"/>
    <property type="match status" value="1"/>
</dbReference>
<comment type="caution">
    <text evidence="8">The sequence shown here is derived from an EMBL/GenBank/DDBJ whole genome shotgun (WGS) entry which is preliminary data.</text>
</comment>
<keyword evidence="9" id="KW-1185">Reference proteome</keyword>
<sequence length="296" mass="32228">MQAAPIHGLLILDKPAGLTSHDVVALARRATNERSIGHLGTLDPMATGVLPLLIGKWTRLASFFSTAEKLYTGTIRFGFSTDTFDAEGERMSEPEPLTRSLEELRALAEKFRGEIDQMPPVFSAKKIDGVPAYKLARQGKPVALKTSRITIHNFTLDALDGDTAEFSIHVSSGGYVRSVAHELGQLAGCGAHLSSLRRVQAGPFTLQQACTRDQLIDAVNHGNVRDLLLHPRTILPEFPAVAADESSLTKLRNGQAANLPEYSQSRMVKVFRGQTELAAICRRVAGTLFQPHLNLV</sequence>
<dbReference type="CDD" id="cd02573">
    <property type="entry name" value="PseudoU_synth_EcTruB"/>
    <property type="match status" value="1"/>
</dbReference>
<organism evidence="8 9">
    <name type="scientific">Terriglobus aquaticus</name>
    <dbReference type="NCBI Taxonomy" id="940139"/>
    <lineage>
        <taxon>Bacteria</taxon>
        <taxon>Pseudomonadati</taxon>
        <taxon>Acidobacteriota</taxon>
        <taxon>Terriglobia</taxon>
        <taxon>Terriglobales</taxon>
        <taxon>Acidobacteriaceae</taxon>
        <taxon>Terriglobus</taxon>
    </lineage>
</organism>
<dbReference type="Gene3D" id="3.30.2350.10">
    <property type="entry name" value="Pseudouridine synthase"/>
    <property type="match status" value="1"/>
</dbReference>
<dbReference type="InterPro" id="IPR014780">
    <property type="entry name" value="tRNA_psdUridine_synth_TruB"/>
</dbReference>
<evidence type="ECO:0000313" key="9">
    <source>
        <dbReference type="Proteomes" id="UP001634747"/>
    </source>
</evidence>
<proteinExistence type="inferred from homology"/>
<comment type="similarity">
    <text evidence="2 5">Belongs to the pseudouridine synthase TruB family. Type 1 subfamily.</text>
</comment>
<evidence type="ECO:0000259" key="7">
    <source>
        <dbReference type="Pfam" id="PF16198"/>
    </source>
</evidence>
<evidence type="ECO:0000259" key="6">
    <source>
        <dbReference type="Pfam" id="PF01509"/>
    </source>
</evidence>
<name>A0ABW9KLX2_9BACT</name>
<dbReference type="Pfam" id="PF16198">
    <property type="entry name" value="TruB_C_2"/>
    <property type="match status" value="1"/>
</dbReference>
<evidence type="ECO:0000256" key="1">
    <source>
        <dbReference type="ARBA" id="ARBA00000385"/>
    </source>
</evidence>
<keyword evidence="3 5" id="KW-0819">tRNA processing</keyword>
<dbReference type="GO" id="GO:0160148">
    <property type="term" value="F:tRNA pseudouridine(55) synthase activity"/>
    <property type="evidence" value="ECO:0007669"/>
    <property type="project" value="UniProtKB-EC"/>
</dbReference>
<gene>
    <name evidence="5 8" type="primary">truB</name>
    <name evidence="8" type="ORF">ACK2TP_07405</name>
</gene>
<feature type="domain" description="Pseudouridine synthase II N-terminal" evidence="6">
    <location>
        <begin position="28"/>
        <end position="176"/>
    </location>
</feature>
<dbReference type="EC" id="5.4.99.25" evidence="5"/>
<feature type="active site" description="Nucleophile" evidence="5">
    <location>
        <position position="43"/>
    </location>
</feature>
<dbReference type="RefSeq" id="WP_263412892.1">
    <property type="nucleotide sequence ID" value="NZ_BAABBH010000001.1"/>
</dbReference>
<evidence type="ECO:0000256" key="2">
    <source>
        <dbReference type="ARBA" id="ARBA00005642"/>
    </source>
</evidence>
<comment type="function">
    <text evidence="5">Responsible for synthesis of pseudouridine from uracil-55 in the psi GC loop of transfer RNAs.</text>
</comment>
<keyword evidence="4 5" id="KW-0413">Isomerase</keyword>
<dbReference type="PANTHER" id="PTHR13767">
    <property type="entry name" value="TRNA-PSEUDOURIDINE SYNTHASE"/>
    <property type="match status" value="1"/>
</dbReference>
<comment type="catalytic activity">
    <reaction evidence="1 5">
        <text>uridine(55) in tRNA = pseudouridine(55) in tRNA</text>
        <dbReference type="Rhea" id="RHEA:42532"/>
        <dbReference type="Rhea" id="RHEA-COMP:10101"/>
        <dbReference type="Rhea" id="RHEA-COMP:10102"/>
        <dbReference type="ChEBI" id="CHEBI:65314"/>
        <dbReference type="ChEBI" id="CHEBI:65315"/>
        <dbReference type="EC" id="5.4.99.25"/>
    </reaction>
</comment>
<dbReference type="HAMAP" id="MF_01080">
    <property type="entry name" value="TruB_bact"/>
    <property type="match status" value="1"/>
</dbReference>
<dbReference type="NCBIfam" id="TIGR00431">
    <property type="entry name" value="TruB"/>
    <property type="match status" value="1"/>
</dbReference>
<dbReference type="InterPro" id="IPR032819">
    <property type="entry name" value="TruB_C"/>
</dbReference>